<dbReference type="Proteomes" id="UP000254597">
    <property type="component" value="Unassembled WGS sequence"/>
</dbReference>
<evidence type="ECO:0000256" key="1">
    <source>
        <dbReference type="SAM" id="Phobius"/>
    </source>
</evidence>
<reference evidence="3 4" key="1">
    <citation type="submission" date="2018-06" db="EMBL/GenBank/DDBJ databases">
        <authorList>
            <consortium name="Pathogen Informatics"/>
            <person name="Doyle S."/>
        </authorList>
    </citation>
    <scope>NUCLEOTIDE SEQUENCE [LARGE SCALE GENOMIC DNA]</scope>
    <source>
        <strain evidence="3 4">NCTC10252</strain>
    </source>
</reference>
<accession>A0A379QHT5</accession>
<sequence length="50" mass="6036">MTQVQNRGRNKYSRNILMKFLKIIYYICISFVVMISLVFFVSIFLLLKNE</sequence>
<dbReference type="AlphaFoldDB" id="A0A379QHT5"/>
<organism evidence="3 4">
    <name type="scientific">Salmonella enterica</name>
    <name type="common">Salmonella choleraesuis</name>
    <dbReference type="NCBI Taxonomy" id="28901"/>
    <lineage>
        <taxon>Bacteria</taxon>
        <taxon>Pseudomonadati</taxon>
        <taxon>Pseudomonadota</taxon>
        <taxon>Gammaproteobacteria</taxon>
        <taxon>Enterobacterales</taxon>
        <taxon>Enterobacteriaceae</taxon>
        <taxon>Salmonella</taxon>
    </lineage>
</organism>
<keyword evidence="1" id="KW-1133">Transmembrane helix</keyword>
<feature type="transmembrane region" description="Helical" evidence="1">
    <location>
        <begin position="23"/>
        <end position="47"/>
    </location>
</feature>
<evidence type="ECO:0000313" key="4">
    <source>
        <dbReference type="Proteomes" id="UP000254597"/>
    </source>
</evidence>
<evidence type="ECO:0000313" key="3">
    <source>
        <dbReference type="EMBL" id="SUF55084.1"/>
    </source>
</evidence>
<keyword evidence="1" id="KW-0472">Membrane</keyword>
<keyword evidence="1" id="KW-0812">Transmembrane</keyword>
<proteinExistence type="predicted"/>
<protein>
    <submittedName>
        <fullName evidence="3">Uncharacterized protein</fullName>
    </submittedName>
</protein>
<evidence type="ECO:0000313" key="2">
    <source>
        <dbReference type="EMBL" id="SUF54961.1"/>
    </source>
</evidence>
<dbReference type="EMBL" id="UGWP01000003">
    <property type="protein sequence ID" value="SUF55084.1"/>
    <property type="molecule type" value="Genomic_DNA"/>
</dbReference>
<name>A0A379QHT5_SALER</name>
<dbReference type="EMBL" id="UGWP01000003">
    <property type="protein sequence ID" value="SUF54961.1"/>
    <property type="molecule type" value="Genomic_DNA"/>
</dbReference>
<gene>
    <name evidence="2" type="ORF">NCTC10252_00128</name>
    <name evidence="3" type="ORF">NCTC10252_00253</name>
</gene>